<feature type="domain" description="Exoribonuclease phosphorolytic" evidence="6">
    <location>
        <begin position="252"/>
        <end position="319"/>
    </location>
</feature>
<dbReference type="Proteomes" id="UP000236319">
    <property type="component" value="Unassembled WGS sequence"/>
</dbReference>
<dbReference type="InterPro" id="IPR020568">
    <property type="entry name" value="Ribosomal_Su5_D2-typ_SF"/>
</dbReference>
<dbReference type="Pfam" id="PF01138">
    <property type="entry name" value="RNase_PH"/>
    <property type="match status" value="1"/>
</dbReference>
<dbReference type="GO" id="GO:0034475">
    <property type="term" value="P:U4 snRNA 3'-end processing"/>
    <property type="evidence" value="ECO:0007669"/>
    <property type="project" value="TreeGrafter"/>
</dbReference>
<sequence length="337" mass="37049">MAESRLCVVKRCTMADVTQFMGGGEKAGRYVLCGVEVTRGSPDIAAEMAAREAKAPSIQHIDFLQLPKADTSTVKLAGKLLQSKCRIDGRGVNQRRSLRIKKYVKPGHVYLSLGNTDVFVAINGEISEPNLERPNEGTLAFYVEVAPMCSQVYEPGRQTEHEEQLLQILEKAFKDSGAVDVESLCIVAGRYVWSLRIDVHVQQNDGNLQDACVLAVLAALMTFRKPDTSASDGDADAIQLNAYYTSPLNLYHMPIHVAVGLLEDSEHCVVDTNSFEELFVKTHVSLLFNHFGDLFAIQKHGGGGITLERIDQAIKVGREAAVDMYKTVAARLSKKHT</sequence>
<evidence type="ECO:0000256" key="4">
    <source>
        <dbReference type="ARBA" id="ARBA00022490"/>
    </source>
</evidence>
<dbReference type="InterPro" id="IPR036345">
    <property type="entry name" value="ExoRNase_PH_dom2_sf"/>
</dbReference>
<organism evidence="7 8">
    <name type="scientific">Babesia ovata</name>
    <dbReference type="NCBI Taxonomy" id="189622"/>
    <lineage>
        <taxon>Eukaryota</taxon>
        <taxon>Sar</taxon>
        <taxon>Alveolata</taxon>
        <taxon>Apicomplexa</taxon>
        <taxon>Aconoidasida</taxon>
        <taxon>Piroplasmida</taxon>
        <taxon>Babesiidae</taxon>
        <taxon>Babesia</taxon>
    </lineage>
</organism>
<comment type="subcellular location">
    <subcellularLocation>
        <location evidence="2">Cytoplasm</location>
    </subcellularLocation>
    <subcellularLocation>
        <location evidence="1">Nucleus</location>
    </subcellularLocation>
</comment>
<evidence type="ECO:0000256" key="1">
    <source>
        <dbReference type="ARBA" id="ARBA00004123"/>
    </source>
</evidence>
<feature type="domain" description="Exoribonuclease phosphorolytic" evidence="5">
    <location>
        <begin position="107"/>
        <end position="226"/>
    </location>
</feature>
<accession>A0A2H6KGA4</accession>
<keyword evidence="4" id="KW-0963">Cytoplasm</keyword>
<name>A0A2H6KGA4_9APIC</name>
<dbReference type="GO" id="GO:0000177">
    <property type="term" value="C:cytoplasmic exosome (RNase complex)"/>
    <property type="evidence" value="ECO:0007669"/>
    <property type="project" value="TreeGrafter"/>
</dbReference>
<dbReference type="PANTHER" id="PTHR11097:SF14">
    <property type="entry name" value="EXOSOME COMPLEX COMPONENT RRP45"/>
    <property type="match status" value="1"/>
</dbReference>
<evidence type="ECO:0000259" key="6">
    <source>
        <dbReference type="Pfam" id="PF03725"/>
    </source>
</evidence>
<keyword evidence="8" id="KW-1185">Reference proteome</keyword>
<dbReference type="GO" id="GO:0000467">
    <property type="term" value="P:exonucleolytic trimming to generate mature 3'-end of 5.8S rRNA from tricistronic rRNA transcript (SSU-rRNA, 5.8S rRNA, LSU-rRNA)"/>
    <property type="evidence" value="ECO:0007669"/>
    <property type="project" value="TreeGrafter"/>
</dbReference>
<evidence type="ECO:0000313" key="8">
    <source>
        <dbReference type="Proteomes" id="UP000236319"/>
    </source>
</evidence>
<dbReference type="Gene3D" id="3.30.230.70">
    <property type="entry name" value="GHMP Kinase, N-terminal domain"/>
    <property type="match status" value="1"/>
</dbReference>
<reference evidence="7 8" key="1">
    <citation type="journal article" date="2017" name="BMC Genomics">
        <title>Whole-genome assembly of Babesia ovata and comparative genomics between closely related pathogens.</title>
        <authorList>
            <person name="Yamagishi J."/>
            <person name="Asada M."/>
            <person name="Hakimi H."/>
            <person name="Tanaka T.Q."/>
            <person name="Sugimoto C."/>
            <person name="Kawazu S."/>
        </authorList>
    </citation>
    <scope>NUCLEOTIDE SEQUENCE [LARGE SCALE GENOMIC DNA]</scope>
    <source>
        <strain evidence="7 8">Miyake</strain>
    </source>
</reference>
<evidence type="ECO:0000313" key="7">
    <source>
        <dbReference type="EMBL" id="GBE62011.1"/>
    </source>
</evidence>
<dbReference type="RefSeq" id="XP_028868254.1">
    <property type="nucleotide sequence ID" value="XM_029012421.1"/>
</dbReference>
<dbReference type="GO" id="GO:0034473">
    <property type="term" value="P:U1 snRNA 3'-end processing"/>
    <property type="evidence" value="ECO:0007669"/>
    <property type="project" value="TreeGrafter"/>
</dbReference>
<dbReference type="PANTHER" id="PTHR11097">
    <property type="entry name" value="EXOSOME COMPLEX EXONUCLEASE RIBOSOMAL RNA PROCESSING PROTEIN"/>
    <property type="match status" value="1"/>
</dbReference>
<evidence type="ECO:0000256" key="2">
    <source>
        <dbReference type="ARBA" id="ARBA00004496"/>
    </source>
</evidence>
<dbReference type="InterPro" id="IPR027408">
    <property type="entry name" value="PNPase/RNase_PH_dom_sf"/>
</dbReference>
<dbReference type="GO" id="GO:0071038">
    <property type="term" value="P:TRAMP-dependent tRNA surveillance pathway"/>
    <property type="evidence" value="ECO:0007669"/>
    <property type="project" value="TreeGrafter"/>
</dbReference>
<dbReference type="InterPro" id="IPR001247">
    <property type="entry name" value="ExoRNase_PH_dom1"/>
</dbReference>
<dbReference type="InterPro" id="IPR050590">
    <property type="entry name" value="Exosome_comp_Rrp42_subfam"/>
</dbReference>
<dbReference type="GeneID" id="39875781"/>
<dbReference type="VEuPathDB" id="PiroplasmaDB:BOVATA_035040"/>
<comment type="similarity">
    <text evidence="3">Belongs to the RNase PH family.</text>
</comment>
<dbReference type="GO" id="GO:0035925">
    <property type="term" value="F:mRNA 3'-UTR AU-rich region binding"/>
    <property type="evidence" value="ECO:0007669"/>
    <property type="project" value="TreeGrafter"/>
</dbReference>
<dbReference type="EMBL" id="BDSA01000004">
    <property type="protein sequence ID" value="GBE62011.1"/>
    <property type="molecule type" value="Genomic_DNA"/>
</dbReference>
<evidence type="ECO:0000259" key="5">
    <source>
        <dbReference type="Pfam" id="PF01138"/>
    </source>
</evidence>
<protein>
    <submittedName>
        <fullName evidence="7">3 exoribonuclease domain 1 containing protein</fullName>
    </submittedName>
</protein>
<dbReference type="SUPFAM" id="SSF55666">
    <property type="entry name" value="Ribonuclease PH domain 2-like"/>
    <property type="match status" value="1"/>
</dbReference>
<dbReference type="GO" id="GO:0071028">
    <property type="term" value="P:nuclear mRNA surveillance"/>
    <property type="evidence" value="ECO:0007669"/>
    <property type="project" value="TreeGrafter"/>
</dbReference>
<proteinExistence type="inferred from homology"/>
<dbReference type="OrthoDB" id="10264038at2759"/>
<dbReference type="SUPFAM" id="SSF54211">
    <property type="entry name" value="Ribosomal protein S5 domain 2-like"/>
    <property type="match status" value="1"/>
</dbReference>
<comment type="caution">
    <text evidence="7">The sequence shown here is derived from an EMBL/GenBank/DDBJ whole genome shotgun (WGS) entry which is preliminary data.</text>
</comment>
<gene>
    <name evidence="7" type="ORF">BOVATA_035040</name>
</gene>
<evidence type="ECO:0000256" key="3">
    <source>
        <dbReference type="ARBA" id="ARBA00006678"/>
    </source>
</evidence>
<dbReference type="GO" id="GO:0034476">
    <property type="term" value="P:U5 snRNA 3'-end processing"/>
    <property type="evidence" value="ECO:0007669"/>
    <property type="project" value="TreeGrafter"/>
</dbReference>
<dbReference type="AlphaFoldDB" id="A0A2H6KGA4"/>
<dbReference type="Pfam" id="PF03725">
    <property type="entry name" value="RNase_PH_C"/>
    <property type="match status" value="1"/>
</dbReference>
<dbReference type="GO" id="GO:0071035">
    <property type="term" value="P:nuclear polyadenylation-dependent rRNA catabolic process"/>
    <property type="evidence" value="ECO:0007669"/>
    <property type="project" value="TreeGrafter"/>
</dbReference>
<dbReference type="InterPro" id="IPR015847">
    <property type="entry name" value="ExoRNase_PH_dom2"/>
</dbReference>
<dbReference type="GO" id="GO:0000176">
    <property type="term" value="C:nuclear exosome (RNase complex)"/>
    <property type="evidence" value="ECO:0007669"/>
    <property type="project" value="TreeGrafter"/>
</dbReference>
<dbReference type="GO" id="GO:0016075">
    <property type="term" value="P:rRNA catabolic process"/>
    <property type="evidence" value="ECO:0007669"/>
    <property type="project" value="TreeGrafter"/>
</dbReference>